<sequence>MDHLDTLPGLKYITRPAVLLGHEDIALALDSLEAAFGVVAQTPEQEFHGFTGYPIAQALLDTDDELCRRSPGEGADPYYLIMCLRAHRDVLMQANRTASLALYFSFHPYFDSE</sequence>
<dbReference type="AlphaFoldDB" id="A0A0S2DEH1"/>
<proteinExistence type="predicted"/>
<organism evidence="1 2">
    <name type="scientific">Lysobacter enzymogenes</name>
    <dbReference type="NCBI Taxonomy" id="69"/>
    <lineage>
        <taxon>Bacteria</taxon>
        <taxon>Pseudomonadati</taxon>
        <taxon>Pseudomonadota</taxon>
        <taxon>Gammaproteobacteria</taxon>
        <taxon>Lysobacterales</taxon>
        <taxon>Lysobacteraceae</taxon>
        <taxon>Lysobacter</taxon>
    </lineage>
</organism>
<evidence type="ECO:0000313" key="1">
    <source>
        <dbReference type="EMBL" id="ALN56924.1"/>
    </source>
</evidence>
<accession>A0A0S2DEH1</accession>
<reference evidence="1 2" key="1">
    <citation type="submission" date="2015-11" db="EMBL/GenBank/DDBJ databases">
        <title>Genome sequences of Lysobacter enzymogenes strain C3 and Lysobacter antibioticus ATCC 29479.</title>
        <authorList>
            <person name="Kobayashi D.Y."/>
        </authorList>
    </citation>
    <scope>NUCLEOTIDE SEQUENCE [LARGE SCALE GENOMIC DNA]</scope>
    <source>
        <strain evidence="1 2">C3</strain>
    </source>
</reference>
<name>A0A0S2DEH1_LYSEN</name>
<gene>
    <name evidence="1" type="ORF">GLE_1567</name>
</gene>
<protein>
    <submittedName>
        <fullName evidence="1">Uncharacterized protein</fullName>
    </submittedName>
</protein>
<dbReference type="KEGG" id="lez:GLE_1567"/>
<dbReference type="PATRIC" id="fig|69.6.peg.1547"/>
<evidence type="ECO:0000313" key="2">
    <source>
        <dbReference type="Proteomes" id="UP000061569"/>
    </source>
</evidence>
<dbReference type="Proteomes" id="UP000061569">
    <property type="component" value="Chromosome"/>
</dbReference>
<dbReference type="EMBL" id="CP013140">
    <property type="protein sequence ID" value="ALN56924.1"/>
    <property type="molecule type" value="Genomic_DNA"/>
</dbReference>